<name>A0A076YJ79_9CAUD</name>
<dbReference type="Pfam" id="PF12728">
    <property type="entry name" value="HTH_17"/>
    <property type="match status" value="1"/>
</dbReference>
<accession>A0A076YJ79</accession>
<keyword evidence="3" id="KW-1185">Reference proteome</keyword>
<dbReference type="KEGG" id="vg:23680155"/>
<evidence type="ECO:0000313" key="2">
    <source>
        <dbReference type="EMBL" id="AIK67707.1"/>
    </source>
</evidence>
<dbReference type="OrthoDB" id="21598at10239"/>
<dbReference type="Proteomes" id="UP000201872">
    <property type="component" value="Segment"/>
</dbReference>
<dbReference type="EMBL" id="KM066034">
    <property type="protein sequence ID" value="AIK67707.1"/>
    <property type="molecule type" value="Genomic_DNA"/>
</dbReference>
<proteinExistence type="predicted"/>
<dbReference type="SUPFAM" id="SSF46955">
    <property type="entry name" value="Putative DNA-binding domain"/>
    <property type="match status" value="1"/>
</dbReference>
<evidence type="ECO:0000259" key="1">
    <source>
        <dbReference type="Pfam" id="PF12728"/>
    </source>
</evidence>
<reference evidence="2 3" key="1">
    <citation type="submission" date="2014-06" db="EMBL/GenBank/DDBJ databases">
        <authorList>
            <person name="Karssen M.P."/>
            <person name="Best A."/>
            <person name="Stukey J."/>
            <person name="D'Addario T.J."/>
            <person name="Day A.S."/>
            <person name="Deeg C.E."/>
            <person name="Johnson L.E."/>
            <person name="Leonard B.R."/>
            <person name="Neilands D.A."/>
            <person name="Owens N.D."/>
            <person name="Schuman J.A."/>
            <person name="Stukel M.G."/>
            <person name="Tans L.M."/>
            <person name="Thomas M.K."/>
            <person name="Ulmer M.R."/>
            <person name="VanWynen C.M."/>
            <person name="Vessells D.W."/>
            <person name="Viveen V.D."/>
            <person name="Weiss M.P."/>
            <person name="Anders K.R."/>
            <person name="Braun M.A."/>
            <person name="Delesalle V.A."/>
            <person name="Hughes L.E."/>
            <person name="Ware V.C."/>
            <person name="Bradley K.W."/>
            <person name="Barker L.P."/>
            <person name="Asai D.J."/>
            <person name="Bowman C.A."/>
            <person name="Russell D.A."/>
            <person name="Pope W.H."/>
            <person name="Jacobs-Sera D."/>
            <person name="Hendrix R.W."/>
            <person name="Hatfull G.F."/>
        </authorList>
    </citation>
    <scope>NUCLEOTIDE SEQUENCE [LARGE SCALE GENOMIC DNA]</scope>
</reference>
<organism evidence="2 3">
    <name type="scientific">Mycobacterium phage Inventum</name>
    <dbReference type="NCBI Taxonomy" id="1527580"/>
    <lineage>
        <taxon>Viruses</taxon>
        <taxon>Duplodnaviria</taxon>
        <taxon>Heunggongvirae</taxon>
        <taxon>Uroviricota</taxon>
        <taxon>Caudoviricetes</taxon>
        <taxon>Gracegardnervirinae</taxon>
        <taxon>Cheoctovirus</taxon>
        <taxon>Cheoctovirus inventum</taxon>
    </lineage>
</organism>
<evidence type="ECO:0000313" key="3">
    <source>
        <dbReference type="Proteomes" id="UP000201872"/>
    </source>
</evidence>
<dbReference type="InterPro" id="IPR009061">
    <property type="entry name" value="DNA-bd_dom_put_sf"/>
</dbReference>
<feature type="domain" description="Helix-turn-helix" evidence="1">
    <location>
        <begin position="15"/>
        <end position="51"/>
    </location>
</feature>
<gene>
    <name evidence="2" type="ORF">PBI_INVENTUM_92</name>
</gene>
<dbReference type="RefSeq" id="YP_009125373.1">
    <property type="nucleotide sequence ID" value="NC_026596.1"/>
</dbReference>
<protein>
    <submittedName>
        <fullName evidence="2">HTH DNA binding protein</fullName>
    </submittedName>
</protein>
<dbReference type="GeneID" id="23680155"/>
<dbReference type="Gene3D" id="1.10.1660.10">
    <property type="match status" value="1"/>
</dbReference>
<dbReference type="InterPro" id="IPR041657">
    <property type="entry name" value="HTH_17"/>
</dbReference>
<sequence>MAGTAVLTPDGIDTLVTAAEAAALCGVTTSTIYVWVNRGTLAPSGKNRTGHNVYRVLDVAKAEHATRVKARRHR</sequence>